<protein>
    <submittedName>
        <fullName evidence="1">Poly (Glycerol-phosphate) alpha-glucosyltransferase</fullName>
    </submittedName>
</protein>
<reference evidence="1 2" key="1">
    <citation type="submission" date="2020-06" db="EMBL/GenBank/DDBJ databases">
        <authorList>
            <consortium name="Pathogen Informatics"/>
        </authorList>
    </citation>
    <scope>NUCLEOTIDE SEQUENCE [LARGE SCALE GENOMIC DNA]</scope>
    <source>
        <strain evidence="1 2">A13</strain>
    </source>
</reference>
<dbReference type="RefSeq" id="WP_258412675.1">
    <property type="nucleotide sequence ID" value="NZ_CP102955.1"/>
</dbReference>
<dbReference type="InterPro" id="IPR012341">
    <property type="entry name" value="6hp_glycosidase-like_sf"/>
</dbReference>
<dbReference type="GO" id="GO:0005975">
    <property type="term" value="P:carbohydrate metabolic process"/>
    <property type="evidence" value="ECO:0007669"/>
    <property type="project" value="InterPro"/>
</dbReference>
<accession>A0AAN1ZQT3</accession>
<sequence>MTEKPNIENLVKFIKLKESIGNYIFVSLGNPLVKAQVKILKNINYLENDLNKLCQKFKNKSGKYPTWVKLDIVTSQKTIPFHILQDEMINTRRNYIDFGISLDKYWNVTFLPEEINANAFIRPKKNTNELYLSEKNVNNYISKYKNYKYKFSKEFYDSKDVIKFFTKSFFFDGEEIYELKSEGYQKGLREVDKLDVEINKMIETSSAFLKGMLNENGKYDYGYFPHFDKNINFYNILRHSSSTYALIEGLNYLNKPLDCVKKAIDFIIDNYIYEKGDKAFIFDDTNNINEIKLGQNASFIFAVCEYLKVHENGYYLKKAQKVANGILYMIDENKWDTTHVLNYPDLSIKEKFRIIYYDGEAALALMRLFQQDNNEKWLNIVRKLVDQFIFKEYFKYHDHWLGYCTNELVQIYPEAKYFEFGIKNVSTYLDYINNRETTFPTFLEMLMATYKLIQKAKVEGYGELVESLIDENELLSVIHKRANYQRTGYFYPEIAMYFKNPSRVLGSFFIKHHGYRVRIDDIEHYISGYVQYQKVFN</sequence>
<proteinExistence type="predicted"/>
<gene>
    <name evidence="1" type="ORF">SAMEA4552975_01938</name>
</gene>
<dbReference type="InterPro" id="IPR008928">
    <property type="entry name" value="6-hairpin_glycosidase_sf"/>
</dbReference>
<organism evidence="1 2">
    <name type="scientific">Staphylococcus aureus</name>
    <dbReference type="NCBI Taxonomy" id="1280"/>
    <lineage>
        <taxon>Bacteria</taxon>
        <taxon>Bacillati</taxon>
        <taxon>Bacillota</taxon>
        <taxon>Bacilli</taxon>
        <taxon>Bacillales</taxon>
        <taxon>Staphylococcaceae</taxon>
        <taxon>Staphylococcus</taxon>
    </lineage>
</organism>
<comment type="caution">
    <text evidence="1">The sequence shown here is derived from an EMBL/GenBank/DDBJ whole genome shotgun (WGS) entry which is preliminary data.</text>
</comment>
<evidence type="ECO:0000313" key="1">
    <source>
        <dbReference type="EMBL" id="CAC7010466.1"/>
    </source>
</evidence>
<dbReference type="SUPFAM" id="SSF48208">
    <property type="entry name" value="Six-hairpin glycosidases"/>
    <property type="match status" value="1"/>
</dbReference>
<evidence type="ECO:0000313" key="2">
    <source>
        <dbReference type="Proteomes" id="UP000507485"/>
    </source>
</evidence>
<dbReference type="Gene3D" id="1.50.10.10">
    <property type="match status" value="1"/>
</dbReference>
<dbReference type="EMBL" id="CAIHOM010000003">
    <property type="protein sequence ID" value="CAC7010466.1"/>
    <property type="molecule type" value="Genomic_DNA"/>
</dbReference>
<dbReference type="AlphaFoldDB" id="A0AAN1ZQT3"/>
<name>A0AAN1ZQT3_STAAU</name>
<dbReference type="Proteomes" id="UP000507485">
    <property type="component" value="Unassembled WGS sequence"/>
</dbReference>